<dbReference type="GO" id="GO:0031624">
    <property type="term" value="F:ubiquitin conjugating enzyme binding"/>
    <property type="evidence" value="ECO:0007669"/>
    <property type="project" value="TreeGrafter"/>
</dbReference>
<feature type="domain" description="DCUN1" evidence="2">
    <location>
        <begin position="1"/>
        <end position="70"/>
    </location>
</feature>
<evidence type="ECO:0000259" key="2">
    <source>
        <dbReference type="PROSITE" id="PS51229"/>
    </source>
</evidence>
<dbReference type="GO" id="GO:0032182">
    <property type="term" value="F:ubiquitin-like protein binding"/>
    <property type="evidence" value="ECO:0007669"/>
    <property type="project" value="TreeGrafter"/>
</dbReference>
<organism evidence="3 4">
    <name type="scientific">Aegilops tauschii subsp. strangulata</name>
    <name type="common">Goatgrass</name>
    <dbReference type="NCBI Taxonomy" id="200361"/>
    <lineage>
        <taxon>Eukaryota</taxon>
        <taxon>Viridiplantae</taxon>
        <taxon>Streptophyta</taxon>
        <taxon>Embryophyta</taxon>
        <taxon>Tracheophyta</taxon>
        <taxon>Spermatophyta</taxon>
        <taxon>Magnoliopsida</taxon>
        <taxon>Liliopsida</taxon>
        <taxon>Poales</taxon>
        <taxon>Poaceae</taxon>
        <taxon>BOP clade</taxon>
        <taxon>Pooideae</taxon>
        <taxon>Triticodae</taxon>
        <taxon>Triticeae</taxon>
        <taxon>Triticinae</taxon>
        <taxon>Aegilops</taxon>
    </lineage>
</organism>
<evidence type="ECO:0000313" key="3">
    <source>
        <dbReference type="EnsemblPlants" id="AET2Gv20324500.6"/>
    </source>
</evidence>
<dbReference type="PROSITE" id="PS51229">
    <property type="entry name" value="DCUN1"/>
    <property type="match status" value="1"/>
</dbReference>
<dbReference type="Proteomes" id="UP000015105">
    <property type="component" value="Chromosome 2D"/>
</dbReference>
<accession>A0A453B0J2</accession>
<reference evidence="4" key="1">
    <citation type="journal article" date="2014" name="Science">
        <title>Ancient hybridizations among the ancestral genomes of bread wheat.</title>
        <authorList>
            <consortium name="International Wheat Genome Sequencing Consortium,"/>
            <person name="Marcussen T."/>
            <person name="Sandve S.R."/>
            <person name="Heier L."/>
            <person name="Spannagl M."/>
            <person name="Pfeifer M."/>
            <person name="Jakobsen K.S."/>
            <person name="Wulff B.B."/>
            <person name="Steuernagel B."/>
            <person name="Mayer K.F."/>
            <person name="Olsen O.A."/>
        </authorList>
    </citation>
    <scope>NUCLEOTIDE SEQUENCE [LARGE SCALE GENOMIC DNA]</scope>
    <source>
        <strain evidence="4">cv. AL8/78</strain>
    </source>
</reference>
<dbReference type="PANTHER" id="PTHR12281:SF31">
    <property type="entry name" value="DCN1-LIKE PROTEIN 3"/>
    <property type="match status" value="1"/>
</dbReference>
<dbReference type="GO" id="GO:0097602">
    <property type="term" value="F:cullin family protein binding"/>
    <property type="evidence" value="ECO:0007669"/>
    <property type="project" value="TreeGrafter"/>
</dbReference>
<dbReference type="AlphaFoldDB" id="A0A453B0J2"/>
<dbReference type="Gramene" id="AET2Gv20324500.6">
    <property type="protein sequence ID" value="AET2Gv20324500.6"/>
    <property type="gene ID" value="AET2Gv20324500"/>
</dbReference>
<dbReference type="Pfam" id="PF03556">
    <property type="entry name" value="Cullin_binding"/>
    <property type="match status" value="1"/>
</dbReference>
<keyword evidence="4" id="KW-1185">Reference proteome</keyword>
<reference evidence="3" key="4">
    <citation type="submission" date="2019-03" db="UniProtKB">
        <authorList>
            <consortium name="EnsemblPlants"/>
        </authorList>
    </citation>
    <scope>IDENTIFICATION</scope>
</reference>
<dbReference type="InterPro" id="IPR014764">
    <property type="entry name" value="DCN-prot"/>
</dbReference>
<evidence type="ECO:0000313" key="4">
    <source>
        <dbReference type="Proteomes" id="UP000015105"/>
    </source>
</evidence>
<dbReference type="PANTHER" id="PTHR12281">
    <property type="entry name" value="RP42 RELATED"/>
    <property type="match status" value="1"/>
</dbReference>
<reference evidence="4" key="2">
    <citation type="journal article" date="2017" name="Nat. Plants">
        <title>The Aegilops tauschii genome reveals multiple impacts of transposons.</title>
        <authorList>
            <person name="Zhao G."/>
            <person name="Zou C."/>
            <person name="Li K."/>
            <person name="Wang K."/>
            <person name="Li T."/>
            <person name="Gao L."/>
            <person name="Zhang X."/>
            <person name="Wang H."/>
            <person name="Yang Z."/>
            <person name="Liu X."/>
            <person name="Jiang W."/>
            <person name="Mao L."/>
            <person name="Kong X."/>
            <person name="Jiao Y."/>
            <person name="Jia J."/>
        </authorList>
    </citation>
    <scope>NUCLEOTIDE SEQUENCE [LARGE SCALE GENOMIC DNA]</scope>
    <source>
        <strain evidence="4">cv. AL8/78</strain>
    </source>
</reference>
<evidence type="ECO:0000256" key="1">
    <source>
        <dbReference type="RuleBase" id="RU410713"/>
    </source>
</evidence>
<dbReference type="Gene3D" id="1.10.238.200">
    <property type="entry name" value="Cullin, PONY binding domain"/>
    <property type="match status" value="1"/>
</dbReference>
<dbReference type="InterPro" id="IPR005176">
    <property type="entry name" value="PONY_dom"/>
</dbReference>
<reference evidence="3" key="3">
    <citation type="journal article" date="2017" name="Nature">
        <title>Genome sequence of the progenitor of the wheat D genome Aegilops tauschii.</title>
        <authorList>
            <person name="Luo M.C."/>
            <person name="Gu Y.Q."/>
            <person name="Puiu D."/>
            <person name="Wang H."/>
            <person name="Twardziok S.O."/>
            <person name="Deal K.R."/>
            <person name="Huo N."/>
            <person name="Zhu T."/>
            <person name="Wang L."/>
            <person name="Wang Y."/>
            <person name="McGuire P.E."/>
            <person name="Liu S."/>
            <person name="Long H."/>
            <person name="Ramasamy R.K."/>
            <person name="Rodriguez J.C."/>
            <person name="Van S.L."/>
            <person name="Yuan L."/>
            <person name="Wang Z."/>
            <person name="Xia Z."/>
            <person name="Xiao L."/>
            <person name="Anderson O.D."/>
            <person name="Ouyang S."/>
            <person name="Liang Y."/>
            <person name="Zimin A.V."/>
            <person name="Pertea G."/>
            <person name="Qi P."/>
            <person name="Bennetzen J.L."/>
            <person name="Dai X."/>
            <person name="Dawson M.W."/>
            <person name="Muller H.G."/>
            <person name="Kugler K."/>
            <person name="Rivarola-Duarte L."/>
            <person name="Spannagl M."/>
            <person name="Mayer K.F.X."/>
            <person name="Lu F.H."/>
            <person name="Bevan M.W."/>
            <person name="Leroy P."/>
            <person name="Li P."/>
            <person name="You F.M."/>
            <person name="Sun Q."/>
            <person name="Liu Z."/>
            <person name="Lyons E."/>
            <person name="Wicker T."/>
            <person name="Salzberg S.L."/>
            <person name="Devos K.M."/>
            <person name="Dvorak J."/>
        </authorList>
    </citation>
    <scope>NUCLEOTIDE SEQUENCE [LARGE SCALE GENOMIC DNA]</scope>
    <source>
        <strain evidence="3">cv. AL8/78</strain>
    </source>
</reference>
<dbReference type="EnsemblPlants" id="AET2Gv20324500.6">
    <property type="protein sequence ID" value="AET2Gv20324500.6"/>
    <property type="gene ID" value="AET2Gv20324500"/>
</dbReference>
<dbReference type="GO" id="GO:0045116">
    <property type="term" value="P:protein neddylation"/>
    <property type="evidence" value="ECO:0007669"/>
    <property type="project" value="TreeGrafter"/>
</dbReference>
<protein>
    <recommendedName>
        <fullName evidence="1">Defective in cullin neddylation protein</fullName>
    </recommendedName>
</protein>
<name>A0A453B0J2_AEGTS</name>
<reference evidence="3" key="5">
    <citation type="journal article" date="2021" name="G3 (Bethesda)">
        <title>Aegilops tauschii genome assembly Aet v5.0 features greater sequence contiguity and improved annotation.</title>
        <authorList>
            <person name="Wang L."/>
            <person name="Zhu T."/>
            <person name="Rodriguez J.C."/>
            <person name="Deal K.R."/>
            <person name="Dubcovsky J."/>
            <person name="McGuire P.E."/>
            <person name="Lux T."/>
            <person name="Spannagl M."/>
            <person name="Mayer K.F.X."/>
            <person name="Baldrich P."/>
            <person name="Meyers B.C."/>
            <person name="Huo N."/>
            <person name="Gu Y.Q."/>
            <person name="Zhou H."/>
            <person name="Devos K.M."/>
            <person name="Bennetzen J.L."/>
            <person name="Unver T."/>
            <person name="Budak H."/>
            <person name="Gulick P.J."/>
            <person name="Galiba G."/>
            <person name="Kalapos B."/>
            <person name="Nelson D.R."/>
            <person name="Li P."/>
            <person name="You F.M."/>
            <person name="Luo M.C."/>
            <person name="Dvorak J."/>
        </authorList>
    </citation>
    <scope>NUCLEOTIDE SEQUENCE [LARGE SCALE GENOMIC DNA]</scope>
    <source>
        <strain evidence="3">cv. AL8/78</strain>
    </source>
</reference>
<dbReference type="GO" id="GO:0000151">
    <property type="term" value="C:ubiquitin ligase complex"/>
    <property type="evidence" value="ECO:0007669"/>
    <property type="project" value="TreeGrafter"/>
</dbReference>
<dbReference type="InterPro" id="IPR042460">
    <property type="entry name" value="DCN1-like_PONY"/>
</dbReference>
<proteinExistence type="predicted"/>
<comment type="function">
    <text evidence="1">Neddylation of cullins play an essential role in the regulation of SCF-type complexes activity.</text>
</comment>
<sequence length="70" mass="8263">DGIFGDIHKLMSVLEFDDVSQFNSFYDFVFFISRENGQKNITVQKALAAWRIVLVGRFRLLDRWCNFVEV</sequence>